<dbReference type="Pfam" id="PF19762">
    <property type="entry name" value="DUF6249"/>
    <property type="match status" value="1"/>
</dbReference>
<evidence type="ECO:0000313" key="4">
    <source>
        <dbReference type="EMBL" id="HJG88924.1"/>
    </source>
</evidence>
<proteinExistence type="predicted"/>
<feature type="chain" id="PRO_5036860487" evidence="2">
    <location>
        <begin position="23"/>
        <end position="222"/>
    </location>
</feature>
<reference evidence="4" key="2">
    <citation type="submission" date="2021-09" db="EMBL/GenBank/DDBJ databases">
        <authorList>
            <person name="Gilroy R."/>
        </authorList>
    </citation>
    <scope>NUCLEOTIDE SEQUENCE</scope>
    <source>
        <strain evidence="4">CHK121-7720</strain>
    </source>
</reference>
<reference evidence="4" key="1">
    <citation type="journal article" date="2021" name="PeerJ">
        <title>Extensive microbial diversity within the chicken gut microbiome revealed by metagenomics and culture.</title>
        <authorList>
            <person name="Gilroy R."/>
            <person name="Ravi A."/>
            <person name="Getino M."/>
            <person name="Pursley I."/>
            <person name="Horton D.L."/>
            <person name="Alikhan N.F."/>
            <person name="Baker D."/>
            <person name="Gharbi K."/>
            <person name="Hall N."/>
            <person name="Watson M."/>
            <person name="Adriaenssens E.M."/>
            <person name="Foster-Nyarko E."/>
            <person name="Jarju S."/>
            <person name="Secka A."/>
            <person name="Antonio M."/>
            <person name="Oren A."/>
            <person name="Chaudhuri R.R."/>
            <person name="La Ragione R."/>
            <person name="Hildebrand F."/>
            <person name="Pallen M.J."/>
        </authorList>
    </citation>
    <scope>NUCLEOTIDE SEQUENCE</scope>
    <source>
        <strain evidence="4">CHK121-7720</strain>
    </source>
</reference>
<evidence type="ECO:0000256" key="2">
    <source>
        <dbReference type="SAM" id="SignalP"/>
    </source>
</evidence>
<feature type="transmembrane region" description="Helical" evidence="1">
    <location>
        <begin position="186"/>
        <end position="206"/>
    </location>
</feature>
<evidence type="ECO:0000259" key="3">
    <source>
        <dbReference type="Pfam" id="PF19762"/>
    </source>
</evidence>
<protein>
    <submittedName>
        <fullName evidence="4">DUF6249 domain-containing protein</fullName>
    </submittedName>
</protein>
<keyword evidence="1" id="KW-0812">Transmembrane</keyword>
<dbReference type="EMBL" id="DYUD01000017">
    <property type="protein sequence ID" value="HJG88924.1"/>
    <property type="molecule type" value="Genomic_DNA"/>
</dbReference>
<accession>A0A921MRW0</accession>
<evidence type="ECO:0000256" key="1">
    <source>
        <dbReference type="SAM" id="Phobius"/>
    </source>
</evidence>
<keyword evidence="2" id="KW-0732">Signal</keyword>
<dbReference type="Proteomes" id="UP000757103">
    <property type="component" value="Unassembled WGS sequence"/>
</dbReference>
<feature type="transmembrane region" description="Helical" evidence="1">
    <location>
        <begin position="81"/>
        <end position="108"/>
    </location>
</feature>
<sequence length="222" mass="24402">MKRFVMTALLSLVLWTGATAMAQTGSVKPTVKPAAAVAAATTESDTLGGMTESEAYKVRMAEIELERQQALSIYEPDAEDILGAIIPVLGITVPFLFVFLIVFFYIYYRNKKQKAHYEVIEKAIEAGRELPDGFFESPRSRQVRPDKLVTLNQGLVYLGIGLGFAIWSIVKWGIDGTAEFGDSYGIFLLGLAAIFILVGAGKLILYRVSSRPGNDRTDNQPE</sequence>
<evidence type="ECO:0000313" key="5">
    <source>
        <dbReference type="Proteomes" id="UP000757103"/>
    </source>
</evidence>
<name>A0A921MRW0_9BACT</name>
<feature type="transmembrane region" description="Helical" evidence="1">
    <location>
        <begin position="154"/>
        <end position="174"/>
    </location>
</feature>
<dbReference type="InterPro" id="IPR046216">
    <property type="entry name" value="DUF6249"/>
</dbReference>
<gene>
    <name evidence="4" type="ORF">K8U91_05550</name>
</gene>
<feature type="domain" description="DUF6249" evidence="3">
    <location>
        <begin position="91"/>
        <end position="209"/>
    </location>
</feature>
<dbReference type="AlphaFoldDB" id="A0A921MRW0"/>
<dbReference type="RefSeq" id="WP_273305948.1">
    <property type="nucleotide sequence ID" value="NZ_DYUD01000017.1"/>
</dbReference>
<organism evidence="4 5">
    <name type="scientific">Barnesiella viscericola</name>
    <dbReference type="NCBI Taxonomy" id="397865"/>
    <lineage>
        <taxon>Bacteria</taxon>
        <taxon>Pseudomonadati</taxon>
        <taxon>Bacteroidota</taxon>
        <taxon>Bacteroidia</taxon>
        <taxon>Bacteroidales</taxon>
        <taxon>Barnesiellaceae</taxon>
        <taxon>Barnesiella</taxon>
    </lineage>
</organism>
<comment type="caution">
    <text evidence="4">The sequence shown here is derived from an EMBL/GenBank/DDBJ whole genome shotgun (WGS) entry which is preliminary data.</text>
</comment>
<feature type="signal peptide" evidence="2">
    <location>
        <begin position="1"/>
        <end position="22"/>
    </location>
</feature>
<keyword evidence="1" id="KW-0472">Membrane</keyword>
<keyword evidence="1" id="KW-1133">Transmembrane helix</keyword>